<accession>A0ABY4RN84</accession>
<gene>
    <name evidence="3" type="primary">immR_1</name>
    <name evidence="3" type="ORF">SK3146_02478</name>
</gene>
<dbReference type="Gene3D" id="1.10.260.40">
    <property type="entry name" value="lambda repressor-like DNA-binding domains"/>
    <property type="match status" value="1"/>
</dbReference>
<name>A0ABY4RN84_9BACL</name>
<protein>
    <submittedName>
        <fullName evidence="3">HTH-type transcriptional regulator ImmR</fullName>
    </submittedName>
</protein>
<evidence type="ECO:0000313" key="4">
    <source>
        <dbReference type="Proteomes" id="UP001057134"/>
    </source>
</evidence>
<evidence type="ECO:0000256" key="1">
    <source>
        <dbReference type="SAM" id="MobiDB-lite"/>
    </source>
</evidence>
<reference evidence="3" key="2">
    <citation type="journal article" date="2021" name="J Anim Sci Technol">
        <title>Complete genome sequence of Paenibacillus konkukensis sp. nov. SK3146 as a potential probiotic strain.</title>
        <authorList>
            <person name="Jung H.I."/>
            <person name="Park S."/>
            <person name="Niu K.M."/>
            <person name="Lee S.W."/>
            <person name="Kothari D."/>
            <person name="Yi K.J."/>
            <person name="Kim S.K."/>
        </authorList>
    </citation>
    <scope>NUCLEOTIDE SEQUENCE</scope>
    <source>
        <strain evidence="3">SK3146</strain>
    </source>
</reference>
<sequence>MKEALKRAGHTQNSAREVLGLSKNAVNNYARGRIPDATILLRLSQLCGVSMEWLLTGVEREVEKEKVENRGFDISPEEYELILKLRSLDVDNQEEAIEIIERKYARLGKDAQNSRKRMSSNSQPGAEDELSAGISDVS</sequence>
<dbReference type="EMBL" id="CP027059">
    <property type="protein sequence ID" value="UQZ83291.1"/>
    <property type="molecule type" value="Genomic_DNA"/>
</dbReference>
<keyword evidence="4" id="KW-1185">Reference proteome</keyword>
<evidence type="ECO:0000313" key="3">
    <source>
        <dbReference type="EMBL" id="UQZ83291.1"/>
    </source>
</evidence>
<feature type="region of interest" description="Disordered" evidence="1">
    <location>
        <begin position="109"/>
        <end position="138"/>
    </location>
</feature>
<organism evidence="3 4">
    <name type="scientific">Paenibacillus konkukensis</name>
    <dbReference type="NCBI Taxonomy" id="2020716"/>
    <lineage>
        <taxon>Bacteria</taxon>
        <taxon>Bacillati</taxon>
        <taxon>Bacillota</taxon>
        <taxon>Bacilli</taxon>
        <taxon>Bacillales</taxon>
        <taxon>Paenibacillaceae</taxon>
        <taxon>Paenibacillus</taxon>
    </lineage>
</organism>
<dbReference type="InterPro" id="IPR010982">
    <property type="entry name" value="Lambda_DNA-bd_dom_sf"/>
</dbReference>
<dbReference type="SUPFAM" id="SSF47413">
    <property type="entry name" value="lambda repressor-like DNA-binding domains"/>
    <property type="match status" value="1"/>
</dbReference>
<dbReference type="PROSITE" id="PS50943">
    <property type="entry name" value="HTH_CROC1"/>
    <property type="match status" value="1"/>
</dbReference>
<dbReference type="Proteomes" id="UP001057134">
    <property type="component" value="Chromosome"/>
</dbReference>
<reference evidence="3" key="1">
    <citation type="submission" date="2018-02" db="EMBL/GenBank/DDBJ databases">
        <authorList>
            <person name="Kim S.-K."/>
            <person name="Jung H.-I."/>
            <person name="Lee S.-W."/>
        </authorList>
    </citation>
    <scope>NUCLEOTIDE SEQUENCE</scope>
    <source>
        <strain evidence="3">SK3146</strain>
    </source>
</reference>
<dbReference type="Pfam" id="PF01381">
    <property type="entry name" value="HTH_3"/>
    <property type="match status" value="1"/>
</dbReference>
<proteinExistence type="predicted"/>
<dbReference type="InterPro" id="IPR001387">
    <property type="entry name" value="Cro/C1-type_HTH"/>
</dbReference>
<evidence type="ECO:0000259" key="2">
    <source>
        <dbReference type="PROSITE" id="PS50943"/>
    </source>
</evidence>
<dbReference type="CDD" id="cd00093">
    <property type="entry name" value="HTH_XRE"/>
    <property type="match status" value="1"/>
</dbReference>
<feature type="domain" description="HTH cro/C1-type" evidence="2">
    <location>
        <begin position="1"/>
        <end position="54"/>
    </location>
</feature>